<dbReference type="EMBL" id="CP002218">
    <property type="protein sequence ID" value="ADN61720.1"/>
    <property type="molecule type" value="Genomic_DNA"/>
</dbReference>
<organism evidence="1">
    <name type="scientific">Burkholderia sp. (strain CCGE1003)</name>
    <dbReference type="NCBI Taxonomy" id="640512"/>
    <lineage>
        <taxon>Bacteria</taxon>
        <taxon>Pseudomonadati</taxon>
        <taxon>Pseudomonadota</taxon>
        <taxon>Betaproteobacteria</taxon>
        <taxon>Burkholderiales</taxon>
        <taxon>Burkholderiaceae</taxon>
        <taxon>Burkholderia</taxon>
    </lineage>
</organism>
<dbReference type="KEGG" id="bgf:BC1003_5809"/>
<reference evidence="1" key="1">
    <citation type="submission" date="2010-09" db="EMBL/GenBank/DDBJ databases">
        <title>Complete sequence of chromosome2 of Burkholderia sp. CCGE1003.</title>
        <authorList>
            <consortium name="US DOE Joint Genome Institute"/>
            <person name="Lucas S."/>
            <person name="Copeland A."/>
            <person name="Lapidus A."/>
            <person name="Cheng J.-F."/>
            <person name="Bruce D."/>
            <person name="Goodwin L."/>
            <person name="Pitluck S."/>
            <person name="Daligault H."/>
            <person name="Davenport K."/>
            <person name="Detter J.C."/>
            <person name="Han C."/>
            <person name="Tapia R."/>
            <person name="Land M."/>
            <person name="Hauser L."/>
            <person name="Jeffries C."/>
            <person name="Kyrpides N."/>
            <person name="Ivanova N."/>
            <person name="Ovchinnikova G."/>
            <person name="Martinez-Romero E."/>
            <person name="Rogel M.A."/>
            <person name="Auchtung J."/>
            <person name="Tiedje J.M."/>
            <person name="Woyke T."/>
        </authorList>
    </citation>
    <scope>NUCLEOTIDE SEQUENCE</scope>
    <source>
        <strain evidence="1">CCGE1003</strain>
    </source>
</reference>
<evidence type="ECO:0000313" key="1">
    <source>
        <dbReference type="EMBL" id="ADN61720.1"/>
    </source>
</evidence>
<dbReference type="AlphaFoldDB" id="E1TGX7"/>
<accession>E1TGX7</accession>
<dbReference type="HOGENOM" id="CLU_2932482_0_0_4"/>
<proteinExistence type="predicted"/>
<name>E1TGX7_BURSG</name>
<gene>
    <name evidence="1" type="ordered locus">BC1003_5809</name>
</gene>
<sequence length="60" mass="6590">MVDASQACHADAACIPTVDIAMLAARGDRKRGQPTTREIQTHLTASFFRDSLFSFGRCFV</sequence>
<protein>
    <submittedName>
        <fullName evidence="1">Uncharacterized protein</fullName>
    </submittedName>
</protein>